<dbReference type="EMBL" id="QUWK01000012">
    <property type="protein sequence ID" value="RFU94119.1"/>
    <property type="molecule type" value="Genomic_DNA"/>
</dbReference>
<comment type="caution">
    <text evidence="1">The sequence shown here is derived from an EMBL/GenBank/DDBJ whole genome shotgun (WGS) entry which is preliminary data.</text>
</comment>
<reference evidence="2" key="1">
    <citation type="submission" date="2018-08" db="EMBL/GenBank/DDBJ databases">
        <authorList>
            <person name="Grouzdev D.S."/>
            <person name="Krutkina M.S."/>
        </authorList>
    </citation>
    <scope>NUCLEOTIDE SEQUENCE [LARGE SCALE GENOMIC DNA]</scope>
    <source>
        <strain evidence="2">4-11</strain>
    </source>
</reference>
<evidence type="ECO:0008006" key="3">
    <source>
        <dbReference type="Google" id="ProtNLM"/>
    </source>
</evidence>
<gene>
    <name evidence="1" type="ORF">DYP60_10960</name>
</gene>
<evidence type="ECO:0000313" key="1">
    <source>
        <dbReference type="EMBL" id="RFU94119.1"/>
    </source>
</evidence>
<organism evidence="1 2">
    <name type="scientific">Sphaerochaeta halotolerans</name>
    <dbReference type="NCBI Taxonomy" id="2293840"/>
    <lineage>
        <taxon>Bacteria</taxon>
        <taxon>Pseudomonadati</taxon>
        <taxon>Spirochaetota</taxon>
        <taxon>Spirochaetia</taxon>
        <taxon>Spirochaetales</taxon>
        <taxon>Sphaerochaetaceae</taxon>
        <taxon>Sphaerochaeta</taxon>
    </lineage>
</organism>
<evidence type="ECO:0000313" key="2">
    <source>
        <dbReference type="Proteomes" id="UP000264002"/>
    </source>
</evidence>
<sequence length="361" mass="38762">MKKLVLMISILVLYSQAILWGQIEVDYDNSNPLVFQIGTSPLFPDGNLIALLGTMTFQTNGSPLFDPTFMVVSPITNGISFSGDRYSYTDSSGQKHYDSNRSFGFRIVAVTNLADGGFLKQDITSTPGTPMIPGASGNQVSKISSIQLYLVSWETAMENMVRSGSSYTLTSNNLGTFNIATADKGSGFYQGYTYASIEGQVIPSNGSAPLPGQSFRESPIVDIPFGEVIGNPILTLTIVEEPGFSIQDAYGTDKTKIAEAQLTLQNAESGKLYGVEVLFSDSEGSQSFSLHLDGQRSLFAIPYHLLFGGEPVTGSVSVDWTGLSSSVPNLRSIEVTGIDQIRADMAPAGQYKDTITITITP</sequence>
<name>A0A372MEA4_9SPIR</name>
<proteinExistence type="predicted"/>
<dbReference type="RefSeq" id="WP_117331056.1">
    <property type="nucleotide sequence ID" value="NZ_QUWK01000012.1"/>
</dbReference>
<dbReference type="AlphaFoldDB" id="A0A372MEA4"/>
<keyword evidence="2" id="KW-1185">Reference proteome</keyword>
<reference evidence="1 2" key="2">
    <citation type="submission" date="2018-09" db="EMBL/GenBank/DDBJ databases">
        <title>Genome of Sphaerochaeta halotolerans strain 4-11.</title>
        <authorList>
            <person name="Nazina T.N."/>
            <person name="Sokolova D.S."/>
        </authorList>
    </citation>
    <scope>NUCLEOTIDE SEQUENCE [LARGE SCALE GENOMIC DNA]</scope>
    <source>
        <strain evidence="1 2">4-11</strain>
    </source>
</reference>
<accession>A0A372MEA4</accession>
<protein>
    <recommendedName>
        <fullName evidence="3">Spore coat protein U domain-containing protein</fullName>
    </recommendedName>
</protein>
<dbReference type="Proteomes" id="UP000264002">
    <property type="component" value="Unassembled WGS sequence"/>
</dbReference>